<dbReference type="RefSeq" id="WP_284279221.1">
    <property type="nucleotide sequence ID" value="NZ_BSOJ01000001.1"/>
</dbReference>
<keyword evidence="1" id="KW-0472">Membrane</keyword>
<reference evidence="3" key="1">
    <citation type="journal article" date="2019" name="Int. J. Syst. Evol. Microbiol.">
        <title>The Global Catalogue of Microorganisms (GCM) 10K type strain sequencing project: providing services to taxonomists for standard genome sequencing and annotation.</title>
        <authorList>
            <consortium name="The Broad Institute Genomics Platform"/>
            <consortium name="The Broad Institute Genome Sequencing Center for Infectious Disease"/>
            <person name="Wu L."/>
            <person name="Ma J."/>
        </authorList>
    </citation>
    <scope>NUCLEOTIDE SEQUENCE [LARGE SCALE GENOMIC DNA]</scope>
    <source>
        <strain evidence="3">NBRC 105857</strain>
    </source>
</reference>
<feature type="transmembrane region" description="Helical" evidence="1">
    <location>
        <begin position="552"/>
        <end position="577"/>
    </location>
</feature>
<accession>A0ABQ5YP00</accession>
<comment type="caution">
    <text evidence="2">The sequence shown here is derived from an EMBL/GenBank/DDBJ whole genome shotgun (WGS) entry which is preliminary data.</text>
</comment>
<feature type="transmembrane region" description="Helical" evidence="1">
    <location>
        <begin position="602"/>
        <end position="631"/>
    </location>
</feature>
<dbReference type="Proteomes" id="UP001156664">
    <property type="component" value="Unassembled WGS sequence"/>
</dbReference>
<sequence>MATDAVYSTRSALLTILSGMSAQSEEADIGHLVHLVRWLKVGATGSDFEIDRRFLMWVEVLVQDPALRAQVKDYLEQFLQESKYRYTFAELGILGSETFGQALKSRLFQRLLPATVEDKTVRESLNILFPKSDDHEWFDKISMEAWLRLFEALEWNNPDHPLWRRIQHEMLEAMEMLAVRIAALGIEGEVVRCLGMSDRHTSPFVEQHMELRKVIEQAHIQLSEQGRLDELGGHLDVLLDQCTDQIRKAHAQARLQGLSMALSLQLIRLEQSITRMRILLQLLGALPVESRAEASVSFFRTLVREENRKHSISDLWRSYTEKMAMRITEHASQAGEHYAAESRREYWGIARAALIGGFFIALFAFVKVWLVSLHLPLLLEAVAFSFNYALCFVVVHLFHGTVATKQPAMTAASIAAAIDSAGGRMRSYDKVIALVAQVSRAQFVAIFGNMVLAALTGMAISYVWTLAFGFEPVSEDKTALLLHSINPVTSAAVPHAAVAGVCLFLTGVVSGYYDNLCLYERIPLRLRQVVWLKKILGISRLQRFANYLEGNLGALMGCIFLGIMLGSLGFVGLILGLPLDTTHFAFSSANMGFAFQSGGADIGWWTVGMSILGIFAIGAGNLSVSFALALYTAMRARGVRVIQGGVLFRKLLQGFLKQPKLFFFPPSK</sequence>
<keyword evidence="3" id="KW-1185">Reference proteome</keyword>
<evidence type="ECO:0000313" key="2">
    <source>
        <dbReference type="EMBL" id="GLR24941.1"/>
    </source>
</evidence>
<feature type="transmembrane region" description="Helical" evidence="1">
    <location>
        <begin position="377"/>
        <end position="398"/>
    </location>
</feature>
<evidence type="ECO:0000256" key="1">
    <source>
        <dbReference type="SAM" id="Phobius"/>
    </source>
</evidence>
<proteinExistence type="predicted"/>
<dbReference type="Pfam" id="PF10136">
    <property type="entry name" value="SpecificRecomb"/>
    <property type="match status" value="1"/>
</dbReference>
<keyword evidence="1" id="KW-1133">Transmembrane helix</keyword>
<keyword evidence="1" id="KW-0812">Transmembrane</keyword>
<dbReference type="PIRSF" id="PIRSF015380">
    <property type="entry name" value="Site-sp_rcmb"/>
    <property type="match status" value="1"/>
</dbReference>
<feature type="transmembrane region" description="Helical" evidence="1">
    <location>
        <begin position="492"/>
        <end position="513"/>
    </location>
</feature>
<dbReference type="InterPro" id="IPR011385">
    <property type="entry name" value="Site-sp_rcmbase"/>
</dbReference>
<name>A0ABQ5YP00_9BURK</name>
<evidence type="ECO:0000313" key="3">
    <source>
        <dbReference type="Proteomes" id="UP001156664"/>
    </source>
</evidence>
<organism evidence="2 3">
    <name type="scientific">Limnobacter litoralis</name>
    <dbReference type="NCBI Taxonomy" id="481366"/>
    <lineage>
        <taxon>Bacteria</taxon>
        <taxon>Pseudomonadati</taxon>
        <taxon>Pseudomonadota</taxon>
        <taxon>Betaproteobacteria</taxon>
        <taxon>Burkholderiales</taxon>
        <taxon>Burkholderiaceae</taxon>
        <taxon>Limnobacter</taxon>
    </lineage>
</organism>
<feature type="transmembrane region" description="Helical" evidence="1">
    <location>
        <begin position="443"/>
        <end position="464"/>
    </location>
</feature>
<gene>
    <name evidence="2" type="ORF">GCM10007875_00280</name>
</gene>
<feature type="transmembrane region" description="Helical" evidence="1">
    <location>
        <begin position="352"/>
        <end position="371"/>
    </location>
</feature>
<protein>
    <submittedName>
        <fullName evidence="2">Recombinase</fullName>
    </submittedName>
</protein>
<dbReference type="EMBL" id="BSOJ01000001">
    <property type="protein sequence ID" value="GLR24941.1"/>
    <property type="molecule type" value="Genomic_DNA"/>
</dbReference>